<sequence length="62" mass="7201">METRNLGTPPEVARHLGIPEKTLAQWRYLGKGPKWSKVGRHVRYRWSDVERWLDSQSGGRVA</sequence>
<protein>
    <submittedName>
        <fullName evidence="2">Helix-turn-helix protein</fullName>
    </submittedName>
</protein>
<feature type="domain" description="Helix-turn-helix" evidence="1">
    <location>
        <begin position="8"/>
        <end position="57"/>
    </location>
</feature>
<comment type="caution">
    <text evidence="2">The sequence shown here is derived from an EMBL/GenBank/DDBJ whole genome shotgun (WGS) entry which is preliminary data.</text>
</comment>
<dbReference type="InterPro" id="IPR041657">
    <property type="entry name" value="HTH_17"/>
</dbReference>
<name>A0A2T0QA56_9ACTN</name>
<reference evidence="2 3" key="1">
    <citation type="submission" date="2018-03" db="EMBL/GenBank/DDBJ databases">
        <title>Genomic Encyclopedia of Archaeal and Bacterial Type Strains, Phase II (KMG-II): from individual species to whole genera.</title>
        <authorList>
            <person name="Goeker M."/>
        </authorList>
    </citation>
    <scope>NUCLEOTIDE SEQUENCE [LARGE SCALE GENOMIC DNA]</scope>
    <source>
        <strain evidence="2 3">DSM 45601</strain>
    </source>
</reference>
<dbReference type="RefSeq" id="WP_106242562.1">
    <property type="nucleotide sequence ID" value="NZ_PVZC01000002.1"/>
</dbReference>
<proteinExistence type="predicted"/>
<keyword evidence="3" id="KW-1185">Reference proteome</keyword>
<gene>
    <name evidence="2" type="ORF">CLV72_102331</name>
</gene>
<dbReference type="Proteomes" id="UP000237846">
    <property type="component" value="Unassembled WGS sequence"/>
</dbReference>
<evidence type="ECO:0000313" key="2">
    <source>
        <dbReference type="EMBL" id="PRY00700.1"/>
    </source>
</evidence>
<evidence type="ECO:0000313" key="3">
    <source>
        <dbReference type="Proteomes" id="UP000237846"/>
    </source>
</evidence>
<dbReference type="EMBL" id="PVZC01000002">
    <property type="protein sequence ID" value="PRY00700.1"/>
    <property type="molecule type" value="Genomic_DNA"/>
</dbReference>
<dbReference type="InterPro" id="IPR009061">
    <property type="entry name" value="DNA-bd_dom_put_sf"/>
</dbReference>
<evidence type="ECO:0000259" key="1">
    <source>
        <dbReference type="Pfam" id="PF12728"/>
    </source>
</evidence>
<accession>A0A2T0QA56</accession>
<dbReference type="AlphaFoldDB" id="A0A2T0QA56"/>
<organism evidence="2 3">
    <name type="scientific">Allonocardiopsis opalescens</name>
    <dbReference type="NCBI Taxonomy" id="1144618"/>
    <lineage>
        <taxon>Bacteria</taxon>
        <taxon>Bacillati</taxon>
        <taxon>Actinomycetota</taxon>
        <taxon>Actinomycetes</taxon>
        <taxon>Streptosporangiales</taxon>
        <taxon>Allonocardiopsis</taxon>
    </lineage>
</organism>
<dbReference type="SUPFAM" id="SSF46955">
    <property type="entry name" value="Putative DNA-binding domain"/>
    <property type="match status" value="1"/>
</dbReference>
<dbReference type="OrthoDB" id="5524782at2"/>
<dbReference type="Pfam" id="PF12728">
    <property type="entry name" value="HTH_17"/>
    <property type="match status" value="1"/>
</dbReference>